<comment type="caution">
    <text evidence="2">The sequence shown here is derived from an EMBL/GenBank/DDBJ whole genome shotgun (WGS) entry which is preliminary data.</text>
</comment>
<evidence type="ECO:0000313" key="2">
    <source>
        <dbReference type="EMBL" id="PQP97919.1"/>
    </source>
</evidence>
<dbReference type="EMBL" id="PJQY01001955">
    <property type="protein sequence ID" value="PQP97919.1"/>
    <property type="molecule type" value="Genomic_DNA"/>
</dbReference>
<keyword evidence="3" id="KW-1185">Reference proteome</keyword>
<evidence type="ECO:0000256" key="1">
    <source>
        <dbReference type="SAM" id="MobiDB-lite"/>
    </source>
</evidence>
<proteinExistence type="predicted"/>
<dbReference type="OrthoDB" id="1712073at2759"/>
<reference evidence="2 3" key="1">
    <citation type="submission" date="2018-02" db="EMBL/GenBank/DDBJ databases">
        <title>Draft genome of wild Prunus yedoensis var. nudiflora.</title>
        <authorList>
            <person name="Baek S."/>
            <person name="Kim J.-H."/>
            <person name="Choi K."/>
            <person name="Kim G.-B."/>
            <person name="Cho A."/>
            <person name="Jang H."/>
            <person name="Shin C.-H."/>
            <person name="Yu H.-J."/>
            <person name="Mun J.-H."/>
        </authorList>
    </citation>
    <scope>NUCLEOTIDE SEQUENCE [LARGE SCALE GENOMIC DNA]</scope>
    <source>
        <strain evidence="3">cv. Jeju island</strain>
        <tissue evidence="2">Leaf</tissue>
    </source>
</reference>
<gene>
    <name evidence="2" type="ORF">Pyn_28212</name>
</gene>
<accession>A0A314XYB5</accession>
<dbReference type="AlphaFoldDB" id="A0A314XYB5"/>
<name>A0A314XYB5_PRUYE</name>
<feature type="region of interest" description="Disordered" evidence="1">
    <location>
        <begin position="1"/>
        <end position="183"/>
    </location>
</feature>
<evidence type="ECO:0000313" key="3">
    <source>
        <dbReference type="Proteomes" id="UP000250321"/>
    </source>
</evidence>
<organism evidence="2 3">
    <name type="scientific">Prunus yedoensis var. nudiflora</name>
    <dbReference type="NCBI Taxonomy" id="2094558"/>
    <lineage>
        <taxon>Eukaryota</taxon>
        <taxon>Viridiplantae</taxon>
        <taxon>Streptophyta</taxon>
        <taxon>Embryophyta</taxon>
        <taxon>Tracheophyta</taxon>
        <taxon>Spermatophyta</taxon>
        <taxon>Magnoliopsida</taxon>
        <taxon>eudicotyledons</taxon>
        <taxon>Gunneridae</taxon>
        <taxon>Pentapetalae</taxon>
        <taxon>rosids</taxon>
        <taxon>fabids</taxon>
        <taxon>Rosales</taxon>
        <taxon>Rosaceae</taxon>
        <taxon>Amygdaloideae</taxon>
        <taxon>Amygdaleae</taxon>
        <taxon>Prunus</taxon>
    </lineage>
</organism>
<dbReference type="Proteomes" id="UP000250321">
    <property type="component" value="Unassembled WGS sequence"/>
</dbReference>
<feature type="compositionally biased region" description="Basic and acidic residues" evidence="1">
    <location>
        <begin position="53"/>
        <end position="93"/>
    </location>
</feature>
<protein>
    <submittedName>
        <fullName evidence="2">Uncharacterized protein</fullName>
    </submittedName>
</protein>
<feature type="compositionally biased region" description="Low complexity" evidence="1">
    <location>
        <begin position="28"/>
        <end position="44"/>
    </location>
</feature>
<sequence length="246" mass="25900">MEKVQADANSRYARRKARREAEKKAALERSLGVQSLLLPLNLNPRGGGGAKAEGGHQEVNGGERRESGGEDREVEKEKASMNAGDEGKDEEKGGGLITHLISIVSPRSTPKAGEMAKRKVEFEVEDDIGNGGFSDKSKPEQDVGSGSENNSGGFISNLISNFFNQGDGGGGGGGENDEVDKEAEKVIKDVGNKRMKMVEEKGEVEGGGGGGSIFDNFVSHLPTSLPDNAAPSTDEASILITSIVRD</sequence>
<feature type="compositionally biased region" description="Polar residues" evidence="1">
    <location>
        <begin position="144"/>
        <end position="164"/>
    </location>
</feature>